<dbReference type="InterPro" id="IPR007554">
    <property type="entry name" value="Glycerophosphate_synth"/>
</dbReference>
<accession>A0ABV9MVE0</accession>
<dbReference type="RefSeq" id="WP_204653966.1">
    <property type="nucleotide sequence ID" value="NZ_JAFBFD010000016.1"/>
</dbReference>
<keyword evidence="3" id="KW-1003">Cell membrane</keyword>
<reference evidence="8" key="1">
    <citation type="journal article" date="2019" name="Int. J. Syst. Evol. Microbiol.">
        <title>The Global Catalogue of Microorganisms (GCM) 10K type strain sequencing project: providing services to taxonomists for standard genome sequencing and annotation.</title>
        <authorList>
            <consortium name="The Broad Institute Genomics Platform"/>
            <consortium name="The Broad Institute Genome Sequencing Center for Infectious Disease"/>
            <person name="Wu L."/>
            <person name="Ma J."/>
        </authorList>
    </citation>
    <scope>NUCLEOTIDE SEQUENCE [LARGE SCALE GENOMIC DNA]</scope>
    <source>
        <strain evidence="8">CGMCC 1.19032</strain>
    </source>
</reference>
<dbReference type="PANTHER" id="PTHR37316">
    <property type="entry name" value="TEICHOIC ACID GLYCEROL-PHOSPHATE PRIMASE"/>
    <property type="match status" value="1"/>
</dbReference>
<evidence type="ECO:0000256" key="6">
    <source>
        <dbReference type="ARBA" id="ARBA00023136"/>
    </source>
</evidence>
<dbReference type="EMBL" id="JBHSGS010000013">
    <property type="protein sequence ID" value="MFC4718643.1"/>
    <property type="molecule type" value="Genomic_DNA"/>
</dbReference>
<sequence>MSNIKKIASKILSLTSKLVPVDQRLLLFETGLEKADDNPRAVYDYLLKINEYNFKHKFVISKKTDTTGILPEDIVYRNSLKFYWYMMRSKVWVRAQSLGSLVKKKDNQIYLQLWHGSEFKKEGYNIKDLPMEQRIQQGHTKEWDTFVATNERDIEYFRSSVGWYTGDAHALGLPRYDHLLSKEYLSKKASIFETYCIPQTYQKYILYAPTFRDWELNESVDVISKGLNDVIAVMPKEYALLIRLHPLLLKQSKSLLSLPKNCFPVTHVNQVTDLFLIADTIISDYSSIVYDYMLVNDSIVWYLYDKERYFADRGGVYYDYDTELPGITCETIEELKEILISLDSIEIRRKMKEKHEKSMKVIHEYTDGEACKRVVELIARKTRVKSK</sequence>
<dbReference type="Gene3D" id="3.40.50.12580">
    <property type="match status" value="1"/>
</dbReference>
<organism evidence="7 8">
    <name type="scientific">Enterococcus lemanii</name>
    <dbReference type="NCBI Taxonomy" id="1159752"/>
    <lineage>
        <taxon>Bacteria</taxon>
        <taxon>Bacillati</taxon>
        <taxon>Bacillota</taxon>
        <taxon>Bacilli</taxon>
        <taxon>Lactobacillales</taxon>
        <taxon>Enterococcaceae</taxon>
        <taxon>Enterococcus</taxon>
    </lineage>
</organism>
<dbReference type="InterPro" id="IPR051612">
    <property type="entry name" value="Teichoic_Acid_Biosynth"/>
</dbReference>
<evidence type="ECO:0000256" key="2">
    <source>
        <dbReference type="ARBA" id="ARBA00010488"/>
    </source>
</evidence>
<evidence type="ECO:0000256" key="4">
    <source>
        <dbReference type="ARBA" id="ARBA00022679"/>
    </source>
</evidence>
<keyword evidence="5" id="KW-0777">Teichoic acid biosynthesis</keyword>
<evidence type="ECO:0000313" key="7">
    <source>
        <dbReference type="EMBL" id="MFC4718643.1"/>
    </source>
</evidence>
<keyword evidence="6" id="KW-0472">Membrane</keyword>
<dbReference type="PANTHER" id="PTHR37316:SF3">
    <property type="entry name" value="TEICHOIC ACID GLYCEROL-PHOSPHATE TRANSFERASE"/>
    <property type="match status" value="1"/>
</dbReference>
<comment type="subcellular location">
    <subcellularLocation>
        <location evidence="1">Cell membrane</location>
        <topology evidence="1">Peripheral membrane protein</topology>
    </subcellularLocation>
</comment>
<comment type="similarity">
    <text evidence="2">Belongs to the CDP-glycerol glycerophosphotransferase family.</text>
</comment>
<name>A0ABV9MVE0_9ENTE</name>
<dbReference type="Proteomes" id="UP001595969">
    <property type="component" value="Unassembled WGS sequence"/>
</dbReference>
<dbReference type="Pfam" id="PF04464">
    <property type="entry name" value="Glyphos_transf"/>
    <property type="match status" value="1"/>
</dbReference>
<keyword evidence="4" id="KW-0808">Transferase</keyword>
<keyword evidence="8" id="KW-1185">Reference proteome</keyword>
<evidence type="ECO:0000256" key="1">
    <source>
        <dbReference type="ARBA" id="ARBA00004202"/>
    </source>
</evidence>
<dbReference type="Gene3D" id="3.40.50.11820">
    <property type="match status" value="1"/>
</dbReference>
<evidence type="ECO:0000313" key="8">
    <source>
        <dbReference type="Proteomes" id="UP001595969"/>
    </source>
</evidence>
<evidence type="ECO:0000256" key="3">
    <source>
        <dbReference type="ARBA" id="ARBA00022475"/>
    </source>
</evidence>
<dbReference type="InterPro" id="IPR043148">
    <property type="entry name" value="TagF_C"/>
</dbReference>
<proteinExistence type="inferred from homology"/>
<dbReference type="SUPFAM" id="SSF53756">
    <property type="entry name" value="UDP-Glycosyltransferase/glycogen phosphorylase"/>
    <property type="match status" value="1"/>
</dbReference>
<gene>
    <name evidence="7" type="ORF">ACFO5I_02645</name>
</gene>
<protein>
    <submittedName>
        <fullName evidence="7">CDP-glycerol glycerophosphotransferase family protein</fullName>
    </submittedName>
</protein>
<evidence type="ECO:0000256" key="5">
    <source>
        <dbReference type="ARBA" id="ARBA00022944"/>
    </source>
</evidence>
<dbReference type="InterPro" id="IPR043149">
    <property type="entry name" value="TagF_N"/>
</dbReference>
<comment type="caution">
    <text evidence="7">The sequence shown here is derived from an EMBL/GenBank/DDBJ whole genome shotgun (WGS) entry which is preliminary data.</text>
</comment>